<proteinExistence type="predicted"/>
<evidence type="ECO:0000259" key="3">
    <source>
        <dbReference type="PROSITE" id="PS50975"/>
    </source>
</evidence>
<dbReference type="EMBL" id="FOCX01000002">
    <property type="protein sequence ID" value="SEN24354.1"/>
    <property type="molecule type" value="Genomic_DNA"/>
</dbReference>
<sequence length="430" mass="48380">MATDSALVLTSQKQSGLAIVRSLGRRGVPVVAGGPSAPTLGMRSRFSDGRYVHPDPEAGAQRFLDDLLAYLDDTTHEYVFGPTDWMTSLLAKHRPEIEATGTCPAVEDWETFRRVFDKGRLFERLADVDVPCPETHAPETVADVASIASDLSYPVVVKPRSKTFWDDEGRYATYLVDDRNYAGSPAELRETYRSLLAEEPKLRAWPPIVQEYVPGETTTTVVLAEDGEVRAHFQERRLRTVPPSGGSSALLGVVDDRRMYRYAERVIGAFDWTGPAQVEFMERPDGEYVLIEVNGRYWGSLPFAINCGVDFPWLHYRQLRGESARHDGDYRTDVTQRRTRQDLEWLGHQLAERNYRALGPFLADVVRADHTFVSLRDPLPTLWTLRQVPETLLNMEPSALETNDATAGVERTRRSVAGDERKNANAGEPR</sequence>
<feature type="compositionally biased region" description="Basic and acidic residues" evidence="2">
    <location>
        <begin position="410"/>
        <end position="430"/>
    </location>
</feature>
<evidence type="ECO:0000313" key="4">
    <source>
        <dbReference type="EMBL" id="SEN24354.1"/>
    </source>
</evidence>
<dbReference type="Gene3D" id="3.30.1490.20">
    <property type="entry name" value="ATP-grasp fold, A domain"/>
    <property type="match status" value="1"/>
</dbReference>
<evidence type="ECO:0000256" key="2">
    <source>
        <dbReference type="SAM" id="MobiDB-lite"/>
    </source>
</evidence>
<dbReference type="Gene3D" id="3.30.470.20">
    <property type="entry name" value="ATP-grasp fold, B domain"/>
    <property type="match status" value="1"/>
</dbReference>
<dbReference type="GO" id="GO:0046872">
    <property type="term" value="F:metal ion binding"/>
    <property type="evidence" value="ECO:0007669"/>
    <property type="project" value="InterPro"/>
</dbReference>
<gene>
    <name evidence="4" type="ORF">SAMN05216388_1002140</name>
</gene>
<dbReference type="AlphaFoldDB" id="A0A1H8EYW8"/>
<keyword evidence="1" id="KW-0067">ATP-binding</keyword>
<evidence type="ECO:0000313" key="5">
    <source>
        <dbReference type="Proteomes" id="UP000198775"/>
    </source>
</evidence>
<dbReference type="OrthoDB" id="11959at2157"/>
<dbReference type="SUPFAM" id="SSF56059">
    <property type="entry name" value="Glutathione synthetase ATP-binding domain-like"/>
    <property type="match status" value="1"/>
</dbReference>
<dbReference type="PROSITE" id="PS50975">
    <property type="entry name" value="ATP_GRASP"/>
    <property type="match status" value="1"/>
</dbReference>
<keyword evidence="4" id="KW-0436">Ligase</keyword>
<reference evidence="5" key="1">
    <citation type="submission" date="2016-10" db="EMBL/GenBank/DDBJ databases">
        <authorList>
            <person name="Varghese N."/>
            <person name="Submissions S."/>
        </authorList>
    </citation>
    <scope>NUCLEOTIDE SEQUENCE [LARGE SCALE GENOMIC DNA]</scope>
    <source>
        <strain evidence="5">IBRC-M 10043</strain>
    </source>
</reference>
<dbReference type="Pfam" id="PF15632">
    <property type="entry name" value="ATPgrasp_Ter"/>
    <property type="match status" value="1"/>
</dbReference>
<accession>A0A1H8EYW8</accession>
<organism evidence="4 5">
    <name type="scientific">Halorientalis persicus</name>
    <dbReference type="NCBI Taxonomy" id="1367881"/>
    <lineage>
        <taxon>Archaea</taxon>
        <taxon>Methanobacteriati</taxon>
        <taxon>Methanobacteriota</taxon>
        <taxon>Stenosarchaea group</taxon>
        <taxon>Halobacteria</taxon>
        <taxon>Halobacteriales</taxon>
        <taxon>Haloarculaceae</taxon>
        <taxon>Halorientalis</taxon>
    </lineage>
</organism>
<dbReference type="Proteomes" id="UP000198775">
    <property type="component" value="Unassembled WGS sequence"/>
</dbReference>
<feature type="domain" description="ATP-grasp" evidence="3">
    <location>
        <begin position="122"/>
        <end position="320"/>
    </location>
</feature>
<evidence type="ECO:0000256" key="1">
    <source>
        <dbReference type="PROSITE-ProRule" id="PRU00409"/>
    </source>
</evidence>
<keyword evidence="5" id="KW-1185">Reference proteome</keyword>
<feature type="region of interest" description="Disordered" evidence="2">
    <location>
        <begin position="396"/>
        <end position="430"/>
    </location>
</feature>
<dbReference type="InterPro" id="IPR013815">
    <property type="entry name" value="ATP_grasp_subdomain_1"/>
</dbReference>
<name>A0A1H8EYW8_9EURY</name>
<dbReference type="InterPro" id="IPR011761">
    <property type="entry name" value="ATP-grasp"/>
</dbReference>
<keyword evidence="1" id="KW-0547">Nucleotide-binding</keyword>
<dbReference type="GO" id="GO:0005524">
    <property type="term" value="F:ATP binding"/>
    <property type="evidence" value="ECO:0007669"/>
    <property type="project" value="UniProtKB-UniRule"/>
</dbReference>
<dbReference type="RefSeq" id="WP_092657388.1">
    <property type="nucleotide sequence ID" value="NZ_FOCX01000002.1"/>
</dbReference>
<protein>
    <submittedName>
        <fullName evidence="4">Predicted ATP-dependent carboligase, ATP-grasp superfamily</fullName>
    </submittedName>
</protein>
<dbReference type="GO" id="GO:0016874">
    <property type="term" value="F:ligase activity"/>
    <property type="evidence" value="ECO:0007669"/>
    <property type="project" value="UniProtKB-KW"/>
</dbReference>